<keyword evidence="3" id="KW-1185">Reference proteome</keyword>
<protein>
    <recommendedName>
        <fullName evidence="5">EthD domain-containing protein</fullName>
    </recommendedName>
</protein>
<sequence length="226" mass="24295">MVFPGPAFLALWNDVAPQHAQEYNRWHMREHVPERVGIDGFIEGRRYRHAASGQREYFTAYGVTAPEVFESQAYLNVIDAPTPWSANMRGTLTHVLRAPCRTLGSAGRGTGGALACVRIRAVAPAAPAIAELITRCAALDGAVAAHLGAVFPAQPNAFARWTAVEMPTHVLLIETEDLQAAGTLGSAIRSLVTDALSASQPPSVDVYSLIFAIAHADVDDSLRRAR</sequence>
<reference evidence="1" key="1">
    <citation type="submission" date="2018-04" db="EMBL/GenBank/DDBJ databases">
        <authorList>
            <person name="Jy Z."/>
        </authorList>
    </citation>
    <scope>NUCLEOTIDE SEQUENCE</scope>
    <source>
        <strain evidence="2">AS13</strain>
        <strain evidence="1">LA18</strain>
    </source>
</reference>
<gene>
    <name evidence="1" type="ORF">DBA34_13000</name>
    <name evidence="2" type="ORF">DBB29_16305</name>
</gene>
<accession>A0AAW7MNB3</accession>
<dbReference type="Proteomes" id="UP001172788">
    <property type="component" value="Unassembled WGS sequence"/>
</dbReference>
<dbReference type="AlphaFoldDB" id="A0AAW7MNB3"/>
<comment type="caution">
    <text evidence="1">The sequence shown here is derived from an EMBL/GenBank/DDBJ whole genome shotgun (WGS) entry which is preliminary data.</text>
</comment>
<dbReference type="EMBL" id="QAIC01000040">
    <property type="protein sequence ID" value="MDN4574174.1"/>
    <property type="molecule type" value="Genomic_DNA"/>
</dbReference>
<evidence type="ECO:0000313" key="1">
    <source>
        <dbReference type="EMBL" id="MDN4574174.1"/>
    </source>
</evidence>
<proteinExistence type="predicted"/>
<organism evidence="1 4">
    <name type="scientific">Pandoraea cepalis</name>
    <dbReference type="NCBI Taxonomy" id="2508294"/>
    <lineage>
        <taxon>Bacteria</taxon>
        <taxon>Pseudomonadati</taxon>
        <taxon>Pseudomonadota</taxon>
        <taxon>Betaproteobacteria</taxon>
        <taxon>Burkholderiales</taxon>
        <taxon>Burkholderiaceae</taxon>
        <taxon>Pandoraea</taxon>
    </lineage>
</organism>
<evidence type="ECO:0000313" key="4">
    <source>
        <dbReference type="Proteomes" id="UP001172791"/>
    </source>
</evidence>
<dbReference type="EMBL" id="QAID01000043">
    <property type="protein sequence ID" value="MDN4579677.1"/>
    <property type="molecule type" value="Genomic_DNA"/>
</dbReference>
<evidence type="ECO:0000313" key="2">
    <source>
        <dbReference type="EMBL" id="MDN4579677.1"/>
    </source>
</evidence>
<evidence type="ECO:0008006" key="5">
    <source>
        <dbReference type="Google" id="ProtNLM"/>
    </source>
</evidence>
<evidence type="ECO:0000313" key="3">
    <source>
        <dbReference type="Proteomes" id="UP001172788"/>
    </source>
</evidence>
<dbReference type="Proteomes" id="UP001172791">
    <property type="component" value="Unassembled WGS sequence"/>
</dbReference>
<name>A0AAW7MNB3_9BURK</name>
<dbReference type="RefSeq" id="WP_301234972.1">
    <property type="nucleotide sequence ID" value="NZ_QAIC01000040.1"/>
</dbReference>